<dbReference type="EMBL" id="KV784371">
    <property type="protein sequence ID" value="OEU10611.1"/>
    <property type="molecule type" value="Genomic_DNA"/>
</dbReference>
<dbReference type="InParanoid" id="A0A1E7EXC1"/>
<feature type="region of interest" description="Disordered" evidence="1">
    <location>
        <begin position="253"/>
        <end position="331"/>
    </location>
</feature>
<dbReference type="OrthoDB" id="49122at2759"/>
<feature type="compositionally biased region" description="Basic and acidic residues" evidence="1">
    <location>
        <begin position="507"/>
        <end position="523"/>
    </location>
</feature>
<dbReference type="Proteomes" id="UP000095751">
    <property type="component" value="Unassembled WGS sequence"/>
</dbReference>
<feature type="compositionally biased region" description="Low complexity" evidence="1">
    <location>
        <begin position="266"/>
        <end position="282"/>
    </location>
</feature>
<evidence type="ECO:0000256" key="1">
    <source>
        <dbReference type="SAM" id="MobiDB-lite"/>
    </source>
</evidence>
<feature type="region of interest" description="Disordered" evidence="1">
    <location>
        <begin position="124"/>
        <end position="166"/>
    </location>
</feature>
<sequence>MSQKLKNSLIPRLDTPTKEDFKITVHVLYDRLRYGFHTEYRFNLVTVTTKREGIRECRTDHDNLDSNNNNNDGDGDNTLIVLDWDLSSLLSSDPAMDARFSPLMDVYDAAATCAAAVVSNSVVDDNSRVPNQDDDHDDDNGANDFSPSQLPSTNSNDDTNNESSFSSSLIPLSLDYDGPLPPSVTPYRMFVREYNRDMGHDGRFSITALDDEECSTDAAAAATAAVPSLQSDVVFCMDNPLEFIRDNLSYCETTKSSKSDHHPDDSSTITTTAYTSTTSSKTNDYNNGEETVIFIPGPHTVHDTTTSTSSKHKNDNSSYDEQHGRYQQRSSSDRLKYYSQVLDGIPMAQIHTGTHIDQDDFDVKLTSDTINSLISFGLLADDCVKSLLLSRANKKSVTTTKKERLYRLRARDLDIIHTVLSRVGSDTPFQLSRSLGDKNLQSDTKGLKHTLIRLIDIAVESVRTDKGSSSSSSTTPHLVLMTYSATSNVLMAALSEWKNQATTSVEESPHSEKESEAHDNNNFERKLSEVEAELLLHKAVTVVTISALSQGFIDGPAYIHVSMNDDHLASSLGVTKLNPDGGGKDAIYLHAVSPYLTDEEDDNNDTDRGHTNSGCVYNNDAHNIDSCVIQYLSLVRRINGVTSFREMYNLGIDDADSMKLDINPSLLAVNSLYIVNKGSVGQLEIPPHIDWELIPAMIRATGGERWLWNPTLQLGEGGVEGFYSPLPCLVCAQGELEHQFGYDVYDAIFDSCCH</sequence>
<evidence type="ECO:0000313" key="2">
    <source>
        <dbReference type="EMBL" id="OEU10611.1"/>
    </source>
</evidence>
<gene>
    <name evidence="2" type="ORF">FRACYDRAFT_247152</name>
</gene>
<reference evidence="2 3" key="1">
    <citation type="submission" date="2016-09" db="EMBL/GenBank/DDBJ databases">
        <title>Extensive genetic diversity and differential bi-allelic expression allows diatom success in the polar Southern Ocean.</title>
        <authorList>
            <consortium name="DOE Joint Genome Institute"/>
            <person name="Mock T."/>
            <person name="Otillar R.P."/>
            <person name="Strauss J."/>
            <person name="Dupont C."/>
            <person name="Frickenhaus S."/>
            <person name="Maumus F."/>
            <person name="Mcmullan M."/>
            <person name="Sanges R."/>
            <person name="Schmutz J."/>
            <person name="Toseland A."/>
            <person name="Valas R."/>
            <person name="Veluchamy A."/>
            <person name="Ward B.J."/>
            <person name="Allen A."/>
            <person name="Barry K."/>
            <person name="Falciatore A."/>
            <person name="Ferrante M."/>
            <person name="Fortunato A.E."/>
            <person name="Gloeckner G."/>
            <person name="Gruber A."/>
            <person name="Hipkin R."/>
            <person name="Janech M."/>
            <person name="Kroth P."/>
            <person name="Leese F."/>
            <person name="Lindquist E."/>
            <person name="Lyon B.R."/>
            <person name="Martin J."/>
            <person name="Mayer C."/>
            <person name="Parker M."/>
            <person name="Quesneville H."/>
            <person name="Raymond J."/>
            <person name="Uhlig C."/>
            <person name="Valentin K.U."/>
            <person name="Worden A.Z."/>
            <person name="Armbrust E.V."/>
            <person name="Bowler C."/>
            <person name="Green B."/>
            <person name="Moulton V."/>
            <person name="Van Oosterhout C."/>
            <person name="Grigoriev I."/>
        </authorList>
    </citation>
    <scope>NUCLEOTIDE SEQUENCE [LARGE SCALE GENOMIC DNA]</scope>
    <source>
        <strain evidence="2 3">CCMP1102</strain>
    </source>
</reference>
<accession>A0A1E7EXC1</accession>
<feature type="region of interest" description="Disordered" evidence="1">
    <location>
        <begin position="500"/>
        <end position="523"/>
    </location>
</feature>
<dbReference type="AlphaFoldDB" id="A0A1E7EXC1"/>
<name>A0A1E7EXC1_9STRA</name>
<feature type="compositionally biased region" description="Basic and acidic residues" evidence="1">
    <location>
        <begin position="255"/>
        <end position="265"/>
    </location>
</feature>
<feature type="compositionally biased region" description="Low complexity" evidence="1">
    <location>
        <begin position="150"/>
        <end position="166"/>
    </location>
</feature>
<feature type="compositionally biased region" description="Basic and acidic residues" evidence="1">
    <location>
        <begin position="312"/>
        <end position="324"/>
    </location>
</feature>
<organism evidence="2 3">
    <name type="scientific">Fragilariopsis cylindrus CCMP1102</name>
    <dbReference type="NCBI Taxonomy" id="635003"/>
    <lineage>
        <taxon>Eukaryota</taxon>
        <taxon>Sar</taxon>
        <taxon>Stramenopiles</taxon>
        <taxon>Ochrophyta</taxon>
        <taxon>Bacillariophyta</taxon>
        <taxon>Bacillariophyceae</taxon>
        <taxon>Bacillariophycidae</taxon>
        <taxon>Bacillariales</taxon>
        <taxon>Bacillariaceae</taxon>
        <taxon>Fragilariopsis</taxon>
    </lineage>
</organism>
<keyword evidence="3" id="KW-1185">Reference proteome</keyword>
<evidence type="ECO:0000313" key="3">
    <source>
        <dbReference type="Proteomes" id="UP000095751"/>
    </source>
</evidence>
<protein>
    <submittedName>
        <fullName evidence="2">Uncharacterized protein</fullName>
    </submittedName>
</protein>
<proteinExistence type="predicted"/>
<dbReference type="KEGG" id="fcy:FRACYDRAFT_247152"/>